<proteinExistence type="predicted"/>
<dbReference type="InterPro" id="IPR001296">
    <property type="entry name" value="Glyco_trans_1"/>
</dbReference>
<dbReference type="InterPro" id="IPR028098">
    <property type="entry name" value="Glyco_trans_4-like_N"/>
</dbReference>
<protein>
    <submittedName>
        <fullName evidence="3">Glycosyltransferase family 4 protein</fullName>
    </submittedName>
</protein>
<dbReference type="InterPro" id="IPR050194">
    <property type="entry name" value="Glycosyltransferase_grp1"/>
</dbReference>
<evidence type="ECO:0000313" key="4">
    <source>
        <dbReference type="Proteomes" id="UP001369247"/>
    </source>
</evidence>
<evidence type="ECO:0000259" key="1">
    <source>
        <dbReference type="Pfam" id="PF00534"/>
    </source>
</evidence>
<evidence type="ECO:0000313" key="3">
    <source>
        <dbReference type="EMBL" id="MEJ8543367.1"/>
    </source>
</evidence>
<accession>A0ABU8TWE3</accession>
<evidence type="ECO:0000259" key="2">
    <source>
        <dbReference type="Pfam" id="PF13439"/>
    </source>
</evidence>
<dbReference type="Pfam" id="PF00534">
    <property type="entry name" value="Glycos_transf_1"/>
    <property type="match status" value="1"/>
</dbReference>
<dbReference type="Proteomes" id="UP001369247">
    <property type="component" value="Unassembled WGS sequence"/>
</dbReference>
<dbReference type="Gene3D" id="3.40.50.2000">
    <property type="entry name" value="Glycogen Phosphorylase B"/>
    <property type="match status" value="2"/>
</dbReference>
<comment type="caution">
    <text evidence="3">The sequence shown here is derived from an EMBL/GenBank/DDBJ whole genome shotgun (WGS) entry which is preliminary data.</text>
</comment>
<dbReference type="PANTHER" id="PTHR45947:SF3">
    <property type="entry name" value="SULFOQUINOVOSYL TRANSFERASE SQD2"/>
    <property type="match status" value="1"/>
</dbReference>
<feature type="domain" description="Glycosyltransferase subfamily 4-like N-terminal" evidence="2">
    <location>
        <begin position="15"/>
        <end position="210"/>
    </location>
</feature>
<name>A0ABU8TWE3_METWO</name>
<dbReference type="RefSeq" id="WP_340222532.1">
    <property type="nucleotide sequence ID" value="NZ_JAXUHJ010000014.1"/>
</dbReference>
<dbReference type="SUPFAM" id="SSF53756">
    <property type="entry name" value="UDP-Glycosyltransferase/glycogen phosphorylase"/>
    <property type="match status" value="1"/>
</dbReference>
<feature type="domain" description="Glycosyl transferase family 1" evidence="1">
    <location>
        <begin position="222"/>
        <end position="372"/>
    </location>
</feature>
<gene>
    <name evidence="3" type="ORF">U2150_07700</name>
</gene>
<keyword evidence="4" id="KW-1185">Reference proteome</keyword>
<dbReference type="Pfam" id="PF13439">
    <property type="entry name" value="Glyco_transf_4"/>
    <property type="match status" value="1"/>
</dbReference>
<organism evidence="3 4">
    <name type="scientific">Methanothermobacter wolfeii</name>
    <name type="common">Methanobacterium wolfei</name>
    <dbReference type="NCBI Taxonomy" id="145261"/>
    <lineage>
        <taxon>Archaea</taxon>
        <taxon>Methanobacteriati</taxon>
        <taxon>Methanobacteriota</taxon>
        <taxon>Methanomada group</taxon>
        <taxon>Methanobacteria</taxon>
        <taxon>Methanobacteriales</taxon>
        <taxon>Methanobacteriaceae</taxon>
        <taxon>Methanothermobacter</taxon>
    </lineage>
</organism>
<dbReference type="PANTHER" id="PTHR45947">
    <property type="entry name" value="SULFOQUINOVOSYL TRANSFERASE SQD2"/>
    <property type="match status" value="1"/>
</dbReference>
<reference evidence="3 4" key="1">
    <citation type="submission" date="2023-12" db="EMBL/GenBank/DDBJ databases">
        <title>Phenotypic and Genomic Characterization of Methanothermobacter wolfeii Strain BSEL, a CO2-Capturing Archaeon with Minimal Nutrient Requirements.</title>
        <authorList>
            <person name="Ale Enriquez F."/>
            <person name="Ahring B.K."/>
        </authorList>
    </citation>
    <scope>NUCLEOTIDE SEQUENCE [LARGE SCALE GENOMIC DNA]</scope>
    <source>
        <strain evidence="3 4">BSEL-1</strain>
    </source>
</reference>
<sequence>MKICIISSLYKPTIIGGAEVVAEKTARELQRRGHEVFVVTTNHHSKTEEVDVDDIKTYRIPLNIYSIYNLSDQSIIKKLLWHLIDLWNPSAYFKLKDILKEKKPDIIHIHNFKGFSGAAFSAAKKLDVPVVFTVHDCSVYCVRANLLKGDGSICTEPRIPCRFYKEVNSFFIDKIPDFVISPSKFLIDKLKYQGFFRDSEIAVIPNPVEKDLEIIEKDYITIDILYVGALSGHKGTDVLIRAFRELGDDNMRLHIVGRGPDEDKLKAISGDDEKIIFHGFLKGEELSGMYGKANVTVVPSVCYENSPMVVYESFAHSTPVIGSNIGGIPELVSEGCNGFLFEPGDKDELKSTLKRLVEDPSILKEFEKNAYESAKKYTIKEHLEKLERIYRGLL</sequence>
<dbReference type="CDD" id="cd03823">
    <property type="entry name" value="GT4_ExpE7-like"/>
    <property type="match status" value="1"/>
</dbReference>
<dbReference type="EMBL" id="JAXUHJ010000014">
    <property type="protein sequence ID" value="MEJ8543367.1"/>
    <property type="molecule type" value="Genomic_DNA"/>
</dbReference>